<accession>A0A521FGZ7</accession>
<dbReference type="InterPro" id="IPR029759">
    <property type="entry name" value="GPX_AS"/>
</dbReference>
<dbReference type="PROSITE" id="PS51355">
    <property type="entry name" value="GLUTATHIONE_PEROXID_3"/>
    <property type="match status" value="1"/>
</dbReference>
<evidence type="ECO:0000256" key="5">
    <source>
        <dbReference type="RuleBase" id="RU000499"/>
    </source>
</evidence>
<dbReference type="EMBL" id="FXTN01000012">
    <property type="protein sequence ID" value="SMO95395.1"/>
    <property type="molecule type" value="Genomic_DNA"/>
</dbReference>
<proteinExistence type="inferred from homology"/>
<sequence length="189" mass="21420">MDKIFVHIFVISKKLKTMNLLIILFSLLFTPPAPPTSIYDFTMKTIDGKEVKLSKFKGKKILIVNTASKCGYTPQYEDLEKLHKQYGNDVVLIGFPAGNFGGQELATNTEIQDFCKKNFGVTFLLSEKVSVKGNDINPIFKYLTTASNPDFTGDINWNFEKFLINEKGQLVHRFRSKVVPMSPDITKNL</sequence>
<dbReference type="Pfam" id="PF00255">
    <property type="entry name" value="GSHPx"/>
    <property type="match status" value="1"/>
</dbReference>
<evidence type="ECO:0000256" key="3">
    <source>
        <dbReference type="ARBA" id="ARBA00023002"/>
    </source>
</evidence>
<dbReference type="InterPro" id="IPR036249">
    <property type="entry name" value="Thioredoxin-like_sf"/>
</dbReference>
<evidence type="ECO:0000256" key="2">
    <source>
        <dbReference type="ARBA" id="ARBA00022559"/>
    </source>
</evidence>
<keyword evidence="2 5" id="KW-0575">Peroxidase</keyword>
<keyword evidence="3 5" id="KW-0560">Oxidoreductase</keyword>
<dbReference type="Proteomes" id="UP000320300">
    <property type="component" value="Unassembled WGS sequence"/>
</dbReference>
<evidence type="ECO:0000256" key="4">
    <source>
        <dbReference type="PIRSR" id="PIRSR000303-1"/>
    </source>
</evidence>
<dbReference type="PROSITE" id="PS00460">
    <property type="entry name" value="GLUTATHIONE_PEROXID_1"/>
    <property type="match status" value="1"/>
</dbReference>
<dbReference type="GO" id="GO:0004601">
    <property type="term" value="F:peroxidase activity"/>
    <property type="evidence" value="ECO:0007669"/>
    <property type="project" value="UniProtKB-KW"/>
</dbReference>
<evidence type="ECO:0000313" key="7">
    <source>
        <dbReference type="Proteomes" id="UP000320300"/>
    </source>
</evidence>
<reference evidence="6 7" key="1">
    <citation type="submission" date="2017-05" db="EMBL/GenBank/DDBJ databases">
        <authorList>
            <person name="Varghese N."/>
            <person name="Submissions S."/>
        </authorList>
    </citation>
    <scope>NUCLEOTIDE SEQUENCE [LARGE SCALE GENOMIC DNA]</scope>
    <source>
        <strain evidence="6 7">DSM 19036</strain>
    </source>
</reference>
<dbReference type="PANTHER" id="PTHR11592">
    <property type="entry name" value="GLUTATHIONE PEROXIDASE"/>
    <property type="match status" value="1"/>
</dbReference>
<dbReference type="PRINTS" id="PR01011">
    <property type="entry name" value="GLUTPROXDASE"/>
</dbReference>
<dbReference type="SUPFAM" id="SSF52833">
    <property type="entry name" value="Thioredoxin-like"/>
    <property type="match status" value="1"/>
</dbReference>
<evidence type="ECO:0000313" key="6">
    <source>
        <dbReference type="EMBL" id="SMO95395.1"/>
    </source>
</evidence>
<feature type="active site" evidence="4">
    <location>
        <position position="70"/>
    </location>
</feature>
<evidence type="ECO:0000256" key="1">
    <source>
        <dbReference type="ARBA" id="ARBA00006926"/>
    </source>
</evidence>
<organism evidence="6 7">
    <name type="scientific">Pedobacter westerhofensis</name>
    <dbReference type="NCBI Taxonomy" id="425512"/>
    <lineage>
        <taxon>Bacteria</taxon>
        <taxon>Pseudomonadati</taxon>
        <taxon>Bacteroidota</taxon>
        <taxon>Sphingobacteriia</taxon>
        <taxon>Sphingobacteriales</taxon>
        <taxon>Sphingobacteriaceae</taxon>
        <taxon>Pedobacter</taxon>
    </lineage>
</organism>
<keyword evidence="7" id="KW-1185">Reference proteome</keyword>
<dbReference type="GO" id="GO:0006979">
    <property type="term" value="P:response to oxidative stress"/>
    <property type="evidence" value="ECO:0007669"/>
    <property type="project" value="InterPro"/>
</dbReference>
<dbReference type="AlphaFoldDB" id="A0A521FGZ7"/>
<gene>
    <name evidence="6" type="ORF">SAMN06265348_112118</name>
</gene>
<dbReference type="PANTHER" id="PTHR11592:SF78">
    <property type="entry name" value="GLUTATHIONE PEROXIDASE"/>
    <property type="match status" value="1"/>
</dbReference>
<name>A0A521FGZ7_9SPHI</name>
<dbReference type="PIRSF" id="PIRSF000303">
    <property type="entry name" value="Glutathion_perox"/>
    <property type="match status" value="1"/>
</dbReference>
<dbReference type="InterPro" id="IPR000889">
    <property type="entry name" value="Glutathione_peroxidase"/>
</dbReference>
<comment type="similarity">
    <text evidence="1 5">Belongs to the glutathione peroxidase family.</text>
</comment>
<dbReference type="CDD" id="cd00340">
    <property type="entry name" value="GSH_Peroxidase"/>
    <property type="match status" value="1"/>
</dbReference>
<protein>
    <recommendedName>
        <fullName evidence="5">Glutathione peroxidase</fullName>
    </recommendedName>
</protein>
<dbReference type="Gene3D" id="3.40.30.10">
    <property type="entry name" value="Glutaredoxin"/>
    <property type="match status" value="1"/>
</dbReference>